<dbReference type="PROSITE" id="PS51746">
    <property type="entry name" value="PPM_2"/>
    <property type="match status" value="1"/>
</dbReference>
<reference evidence="6 7" key="1">
    <citation type="journal article" date="2014" name="Nat. Commun.">
        <title>Molecular traces of alternative social organization in a termite genome.</title>
        <authorList>
            <person name="Terrapon N."/>
            <person name="Li C."/>
            <person name="Robertson H.M."/>
            <person name="Ji L."/>
            <person name="Meng X."/>
            <person name="Booth W."/>
            <person name="Chen Z."/>
            <person name="Childers C.P."/>
            <person name="Glastad K.M."/>
            <person name="Gokhale K."/>
            <person name="Gowin J."/>
            <person name="Gronenberg W."/>
            <person name="Hermansen R.A."/>
            <person name="Hu H."/>
            <person name="Hunt B.G."/>
            <person name="Huylmans A.K."/>
            <person name="Khalil S.M."/>
            <person name="Mitchell R.D."/>
            <person name="Munoz-Torres M.C."/>
            <person name="Mustard J.A."/>
            <person name="Pan H."/>
            <person name="Reese J.T."/>
            <person name="Scharf M.E."/>
            <person name="Sun F."/>
            <person name="Vogel H."/>
            <person name="Xiao J."/>
            <person name="Yang W."/>
            <person name="Yang Z."/>
            <person name="Yang Z."/>
            <person name="Zhou J."/>
            <person name="Zhu J."/>
            <person name="Brent C.S."/>
            <person name="Elsik C.G."/>
            <person name="Goodisman M.A."/>
            <person name="Liberles D.A."/>
            <person name="Roe R.M."/>
            <person name="Vargo E.L."/>
            <person name="Vilcinskas A."/>
            <person name="Wang J."/>
            <person name="Bornberg-Bauer E."/>
            <person name="Korb J."/>
            <person name="Zhang G."/>
            <person name="Liebig J."/>
        </authorList>
    </citation>
    <scope>NUCLEOTIDE SEQUENCE [LARGE SCALE GENOMIC DNA]</scope>
    <source>
        <tissue evidence="6">Whole organism</tissue>
    </source>
</reference>
<accession>A0A067RQG2</accession>
<dbReference type="Gene3D" id="3.60.40.10">
    <property type="entry name" value="PPM-type phosphatase domain"/>
    <property type="match status" value="1"/>
</dbReference>
<dbReference type="OrthoDB" id="420076at2759"/>
<dbReference type="Pfam" id="PF00481">
    <property type="entry name" value="PP2C"/>
    <property type="match status" value="1"/>
</dbReference>
<dbReference type="STRING" id="136037.A0A067RQG2"/>
<dbReference type="InterPro" id="IPR000222">
    <property type="entry name" value="PP2C_BS"/>
</dbReference>
<dbReference type="Proteomes" id="UP000027135">
    <property type="component" value="Unassembled WGS sequence"/>
</dbReference>
<organism evidence="6 7">
    <name type="scientific">Zootermopsis nevadensis</name>
    <name type="common">Dampwood termite</name>
    <dbReference type="NCBI Taxonomy" id="136037"/>
    <lineage>
        <taxon>Eukaryota</taxon>
        <taxon>Metazoa</taxon>
        <taxon>Ecdysozoa</taxon>
        <taxon>Arthropoda</taxon>
        <taxon>Hexapoda</taxon>
        <taxon>Insecta</taxon>
        <taxon>Pterygota</taxon>
        <taxon>Neoptera</taxon>
        <taxon>Polyneoptera</taxon>
        <taxon>Dictyoptera</taxon>
        <taxon>Blattodea</taxon>
        <taxon>Blattoidea</taxon>
        <taxon>Termitoidae</taxon>
        <taxon>Termopsidae</taxon>
        <taxon>Zootermopsis</taxon>
    </lineage>
</organism>
<feature type="domain" description="PPM-type phosphatase" evidence="5">
    <location>
        <begin position="95"/>
        <end position="499"/>
    </location>
</feature>
<evidence type="ECO:0000256" key="2">
    <source>
        <dbReference type="ARBA" id="ARBA00022801"/>
    </source>
</evidence>
<dbReference type="SUPFAM" id="SSF81606">
    <property type="entry name" value="PP2C-like"/>
    <property type="match status" value="1"/>
</dbReference>
<evidence type="ECO:0000259" key="5">
    <source>
        <dbReference type="PROSITE" id="PS51746"/>
    </source>
</evidence>
<dbReference type="EMBL" id="KK852482">
    <property type="protein sequence ID" value="KDR22865.1"/>
    <property type="molecule type" value="Genomic_DNA"/>
</dbReference>
<dbReference type="GO" id="GO:0046872">
    <property type="term" value="F:metal ion binding"/>
    <property type="evidence" value="ECO:0007669"/>
    <property type="project" value="UniProtKB-KW"/>
</dbReference>
<evidence type="ECO:0000313" key="7">
    <source>
        <dbReference type="Proteomes" id="UP000027135"/>
    </source>
</evidence>
<dbReference type="GO" id="GO:0004741">
    <property type="term" value="F:[pyruvate dehydrogenase (acetyl-transferring)]-phosphatase activity"/>
    <property type="evidence" value="ECO:0007669"/>
    <property type="project" value="TreeGrafter"/>
</dbReference>
<sequence length="509" mass="57711">MAIGCRAQQLVANKCFGKCTVRSAEYHKRARPICVLNKNVIQQKEQRIYEQYHQNYRTLYTSKNLAGTPRLSPQEVTSFLRANEHTQEFTTTGSVKSYDSNQLSSNNPIEDTRTEAQCLLTNGLLLGVFDGHGGASCAQVIAKRLFHYITVCLLPPDILHKYLNALENNETMELLNVYNDKVELVDELKILYEASFKIFVKELSQIKGNQRDFHMKEAMEKAFLRLDDDISNEALCKNDGKVNMKTLSIAMSGAVACVAHIDGPHLHVASIGDCQCVLGMLSDVSTWTAKKLTTEHNTDNHEEVERILREHPNNERDTIIKMERLLGQLAPLRALGDVKYKWSKSTLSNAVLPYYGETVIPPNYYTPPYLTACPDVTYHRLTPRDKFLVIASDGLWDLVSPLQVVRLVGEHMSGKVTLNPFRLPRKGMHISDINKMLLQRKEGLKMKPTDRNAATHLMRNALGGTEYGIDHVKLSHLLSIPQELVRVFRDDITITVVYFDSEYLRHCPP</sequence>
<dbReference type="InParanoid" id="A0A067RQG2"/>
<keyword evidence="1" id="KW-0479">Metal-binding</keyword>
<dbReference type="AlphaFoldDB" id="A0A067RQG2"/>
<protein>
    <submittedName>
        <fullName evidence="6">[Pyruvate dehydrogenase [acetyl-transferring]]-phosphatase 1, mitochondrial</fullName>
    </submittedName>
</protein>
<evidence type="ECO:0000313" key="6">
    <source>
        <dbReference type="EMBL" id="KDR22865.1"/>
    </source>
</evidence>
<dbReference type="OMA" id="GEQAMAP"/>
<evidence type="ECO:0000256" key="3">
    <source>
        <dbReference type="ARBA" id="ARBA00022912"/>
    </source>
</evidence>
<keyword evidence="3 4" id="KW-0904">Protein phosphatase</keyword>
<dbReference type="SMART" id="SM00332">
    <property type="entry name" value="PP2Cc"/>
    <property type="match status" value="1"/>
</dbReference>
<keyword evidence="6" id="KW-0670">Pyruvate</keyword>
<dbReference type="CDD" id="cd00143">
    <property type="entry name" value="PP2Cc"/>
    <property type="match status" value="1"/>
</dbReference>
<evidence type="ECO:0000256" key="4">
    <source>
        <dbReference type="RuleBase" id="RU003465"/>
    </source>
</evidence>
<dbReference type="PANTHER" id="PTHR13832">
    <property type="entry name" value="PROTEIN PHOSPHATASE 2C"/>
    <property type="match status" value="1"/>
</dbReference>
<keyword evidence="2 4" id="KW-0378">Hydrolase</keyword>
<evidence type="ECO:0000256" key="1">
    <source>
        <dbReference type="ARBA" id="ARBA00022723"/>
    </source>
</evidence>
<gene>
    <name evidence="6" type="ORF">L798_14718</name>
</gene>
<dbReference type="InterPro" id="IPR001932">
    <property type="entry name" value="PPM-type_phosphatase-like_dom"/>
</dbReference>
<dbReference type="FunCoup" id="A0A067RQG2">
    <property type="interactions" value="2153"/>
</dbReference>
<dbReference type="InterPro" id="IPR036457">
    <property type="entry name" value="PPM-type-like_dom_sf"/>
</dbReference>
<dbReference type="PANTHER" id="PTHR13832:SF792">
    <property type="entry name" value="GM14286P"/>
    <property type="match status" value="1"/>
</dbReference>
<proteinExistence type="inferred from homology"/>
<comment type="similarity">
    <text evidence="4">Belongs to the PP2C family.</text>
</comment>
<dbReference type="PROSITE" id="PS01032">
    <property type="entry name" value="PPM_1"/>
    <property type="match status" value="1"/>
</dbReference>
<dbReference type="eggNOG" id="KOG0700">
    <property type="taxonomic scope" value="Eukaryota"/>
</dbReference>
<name>A0A067RQG2_ZOONE</name>
<dbReference type="GO" id="GO:0005739">
    <property type="term" value="C:mitochondrion"/>
    <property type="evidence" value="ECO:0007669"/>
    <property type="project" value="TreeGrafter"/>
</dbReference>
<keyword evidence="7" id="KW-1185">Reference proteome</keyword>
<dbReference type="InterPro" id="IPR015655">
    <property type="entry name" value="PP2C"/>
</dbReference>